<gene>
    <name evidence="1" type="ORF">S03H2_41327</name>
</gene>
<dbReference type="EMBL" id="BARU01025664">
    <property type="protein sequence ID" value="GAH69109.1"/>
    <property type="molecule type" value="Genomic_DNA"/>
</dbReference>
<name>X1ISN1_9ZZZZ</name>
<evidence type="ECO:0000313" key="1">
    <source>
        <dbReference type="EMBL" id="GAH69109.1"/>
    </source>
</evidence>
<dbReference type="AlphaFoldDB" id="X1ISN1"/>
<comment type="caution">
    <text evidence="1">The sequence shown here is derived from an EMBL/GenBank/DDBJ whole genome shotgun (WGS) entry which is preliminary data.</text>
</comment>
<sequence length="68" mass="6994">APGVVAEAIDPGELVRIASGGKIALFEPLTNVTCYCVGQCVEGADTDGEMGVFDFNFATPVKGDLDTT</sequence>
<reference evidence="1" key="1">
    <citation type="journal article" date="2014" name="Front. Microbiol.">
        <title>High frequency of phylogenetically diverse reductive dehalogenase-homologous genes in deep subseafloor sedimentary metagenomes.</title>
        <authorList>
            <person name="Kawai M."/>
            <person name="Futagami T."/>
            <person name="Toyoda A."/>
            <person name="Takaki Y."/>
            <person name="Nishi S."/>
            <person name="Hori S."/>
            <person name="Arai W."/>
            <person name="Tsubouchi T."/>
            <person name="Morono Y."/>
            <person name="Uchiyama I."/>
            <person name="Ito T."/>
            <person name="Fujiyama A."/>
            <person name="Inagaki F."/>
            <person name="Takami H."/>
        </authorList>
    </citation>
    <scope>NUCLEOTIDE SEQUENCE</scope>
    <source>
        <strain evidence="1">Expedition CK06-06</strain>
    </source>
</reference>
<accession>X1ISN1</accession>
<proteinExistence type="predicted"/>
<organism evidence="1">
    <name type="scientific">marine sediment metagenome</name>
    <dbReference type="NCBI Taxonomy" id="412755"/>
    <lineage>
        <taxon>unclassified sequences</taxon>
        <taxon>metagenomes</taxon>
        <taxon>ecological metagenomes</taxon>
    </lineage>
</organism>
<feature type="non-terminal residue" evidence="1">
    <location>
        <position position="1"/>
    </location>
</feature>
<protein>
    <submittedName>
        <fullName evidence="1">Uncharacterized protein</fullName>
    </submittedName>
</protein>